<sequence length="212" mass="24256">MKELPEGLDINQLWATGNSSQINMLLIRLLEQFRNKQFAVSDLVHNMIADPTSTLKLSYLSTGGFPEEKFQWITSSMLDTAGLNIRVMNDEIACGYKKEYLFRDGKWCFENPPGINAQIHQLTQQGLDKIREYLKENGRLYTLNEDDFWIALYVDNHGDGTSSLISSIKLEHDEKVSLNLEDGYSLYEEDLTTNHVLDILTIIEEGHGTYSK</sequence>
<name>A0ABV9KR74_9BACT</name>
<dbReference type="Proteomes" id="UP001596023">
    <property type="component" value="Unassembled WGS sequence"/>
</dbReference>
<dbReference type="EMBL" id="JBHSGN010000024">
    <property type="protein sequence ID" value="MFC4672687.1"/>
    <property type="molecule type" value="Genomic_DNA"/>
</dbReference>
<organism evidence="1 2">
    <name type="scientific">Dysgonomonas termitidis</name>
    <dbReference type="NCBI Taxonomy" id="1516126"/>
    <lineage>
        <taxon>Bacteria</taxon>
        <taxon>Pseudomonadati</taxon>
        <taxon>Bacteroidota</taxon>
        <taxon>Bacteroidia</taxon>
        <taxon>Bacteroidales</taxon>
        <taxon>Dysgonomonadaceae</taxon>
        <taxon>Dysgonomonas</taxon>
    </lineage>
</organism>
<dbReference type="RefSeq" id="WP_379993881.1">
    <property type="nucleotide sequence ID" value="NZ_JBHSGN010000024.1"/>
</dbReference>
<comment type="caution">
    <text evidence="1">The sequence shown here is derived from an EMBL/GenBank/DDBJ whole genome shotgun (WGS) entry which is preliminary data.</text>
</comment>
<reference evidence="2" key="1">
    <citation type="journal article" date="2019" name="Int. J. Syst. Evol. Microbiol.">
        <title>The Global Catalogue of Microorganisms (GCM) 10K type strain sequencing project: providing services to taxonomists for standard genome sequencing and annotation.</title>
        <authorList>
            <consortium name="The Broad Institute Genomics Platform"/>
            <consortium name="The Broad Institute Genome Sequencing Center for Infectious Disease"/>
            <person name="Wu L."/>
            <person name="Ma J."/>
        </authorList>
    </citation>
    <scope>NUCLEOTIDE SEQUENCE [LARGE SCALE GENOMIC DNA]</scope>
    <source>
        <strain evidence="2">CCUG 66188</strain>
    </source>
</reference>
<gene>
    <name evidence="1" type="ORF">ACFO6W_03165</name>
</gene>
<evidence type="ECO:0000313" key="1">
    <source>
        <dbReference type="EMBL" id="MFC4672687.1"/>
    </source>
</evidence>
<protein>
    <submittedName>
        <fullName evidence="1">Uncharacterized protein</fullName>
    </submittedName>
</protein>
<proteinExistence type="predicted"/>
<accession>A0ABV9KR74</accession>
<keyword evidence="2" id="KW-1185">Reference proteome</keyword>
<evidence type="ECO:0000313" key="2">
    <source>
        <dbReference type="Proteomes" id="UP001596023"/>
    </source>
</evidence>